<gene>
    <name evidence="1" type="ORF">FLA105534_01513</name>
</gene>
<keyword evidence="2" id="KW-1185">Reference proteome</keyword>
<dbReference type="AlphaFoldDB" id="A0A6J4GD67"/>
<sequence>MLRDKKMLNFNSKNIIILHIYNILAIDFLRKTEKSYVILTTN</sequence>
<dbReference type="Proteomes" id="UP000479938">
    <property type="component" value="Unassembled WGS sequence"/>
</dbReference>
<evidence type="ECO:0000313" key="1">
    <source>
        <dbReference type="EMBL" id="CAA9197183.1"/>
    </source>
</evidence>
<protein>
    <submittedName>
        <fullName evidence="1">Uncharacterized protein</fullName>
    </submittedName>
</protein>
<evidence type="ECO:0000313" key="2">
    <source>
        <dbReference type="Proteomes" id="UP000479938"/>
    </source>
</evidence>
<organism evidence="1 2">
    <name type="scientific">Flavobacterium bizetiae</name>
    <dbReference type="NCBI Taxonomy" id="2704140"/>
    <lineage>
        <taxon>Bacteria</taxon>
        <taxon>Pseudomonadati</taxon>
        <taxon>Bacteroidota</taxon>
        <taxon>Flavobacteriia</taxon>
        <taxon>Flavobacteriales</taxon>
        <taxon>Flavobacteriaceae</taxon>
        <taxon>Flavobacterium</taxon>
    </lineage>
</organism>
<proteinExistence type="predicted"/>
<name>A0A6J4GD67_9FLAO</name>
<reference evidence="1 2" key="1">
    <citation type="submission" date="2020-02" db="EMBL/GenBank/DDBJ databases">
        <authorList>
            <person name="Criscuolo A."/>
        </authorList>
    </citation>
    <scope>NUCLEOTIDE SEQUENCE [LARGE SCALE GENOMIC DNA]</scope>
    <source>
        <strain evidence="1">CIP105534</strain>
    </source>
</reference>
<dbReference type="EMBL" id="CADCSU010000067">
    <property type="protein sequence ID" value="CAA9197183.1"/>
    <property type="molecule type" value="Genomic_DNA"/>
</dbReference>
<accession>A0A6J4GD67</accession>